<evidence type="ECO:0000259" key="1">
    <source>
        <dbReference type="Pfam" id="PF08241"/>
    </source>
</evidence>
<dbReference type="Proteomes" id="UP000250369">
    <property type="component" value="Unassembled WGS sequence"/>
</dbReference>
<dbReference type="EMBL" id="QMFB01000003">
    <property type="protein sequence ID" value="RAV22068.1"/>
    <property type="molecule type" value="Genomic_DNA"/>
</dbReference>
<dbReference type="AlphaFoldDB" id="A0A329MS05"/>
<dbReference type="InterPro" id="IPR013216">
    <property type="entry name" value="Methyltransf_11"/>
</dbReference>
<dbReference type="GO" id="GO:0008757">
    <property type="term" value="F:S-adenosylmethionine-dependent methyltransferase activity"/>
    <property type="evidence" value="ECO:0007669"/>
    <property type="project" value="InterPro"/>
</dbReference>
<dbReference type="PANTHER" id="PTHR43591:SF110">
    <property type="entry name" value="RHODANESE DOMAIN-CONTAINING PROTEIN"/>
    <property type="match status" value="1"/>
</dbReference>
<name>A0A329MS05_9BACL</name>
<dbReference type="SUPFAM" id="SSF53335">
    <property type="entry name" value="S-adenosyl-L-methionine-dependent methyltransferases"/>
    <property type="match status" value="1"/>
</dbReference>
<evidence type="ECO:0000313" key="2">
    <source>
        <dbReference type="EMBL" id="RAV22068.1"/>
    </source>
</evidence>
<comment type="caution">
    <text evidence="2">The sequence shown here is derived from an EMBL/GenBank/DDBJ whole genome shotgun (WGS) entry which is preliminary data.</text>
</comment>
<feature type="domain" description="Methyltransferase type 11" evidence="1">
    <location>
        <begin position="94"/>
        <end position="188"/>
    </location>
</feature>
<dbReference type="Pfam" id="PF08241">
    <property type="entry name" value="Methyltransf_11"/>
    <property type="match status" value="1"/>
</dbReference>
<dbReference type="InterPro" id="IPR029063">
    <property type="entry name" value="SAM-dependent_MTases_sf"/>
</dbReference>
<accession>A0A329MS05</accession>
<sequence>MKEDQIGMTFSKKEQERQLYRTLRHFNDRVLTAPTDPFIAYRELISKLEQNQVSFTGERMVVNDDMKENYFDALIEHLYRYELACAFVKGKIVLDAASGAGYGTKMLQMAGAGSVYGIDISEESVIQAEKDYGGENTHFRQGDIQHLPLDNESVDVVVSYETIEHIPDGSVWIKESARVLRPGGLFFVSTPNRSVTYPGTYLCERPYYNKYHFYEYTVPELVGELLKEYDIMELYGQTFVKDTDSMGIHLTRQLFGMEVHYIPKNLKHIVGPRLVPLGEVKNEQPKYIVAVCKKKGT</sequence>
<organism evidence="2 3">
    <name type="scientific">Paenibacillus contaminans</name>
    <dbReference type="NCBI Taxonomy" id="450362"/>
    <lineage>
        <taxon>Bacteria</taxon>
        <taxon>Bacillati</taxon>
        <taxon>Bacillota</taxon>
        <taxon>Bacilli</taxon>
        <taxon>Bacillales</taxon>
        <taxon>Paenibacillaceae</taxon>
        <taxon>Paenibacillus</taxon>
    </lineage>
</organism>
<evidence type="ECO:0000313" key="3">
    <source>
        <dbReference type="Proteomes" id="UP000250369"/>
    </source>
</evidence>
<gene>
    <name evidence="2" type="ORF">DQG23_08525</name>
</gene>
<reference evidence="2 3" key="1">
    <citation type="journal article" date="2009" name="Int. J. Syst. Evol. Microbiol.">
        <title>Paenibacillus contaminans sp. nov., isolated from a contaminated laboratory plate.</title>
        <authorList>
            <person name="Chou J.H."/>
            <person name="Lee J.H."/>
            <person name="Lin M.C."/>
            <person name="Chang P.S."/>
            <person name="Arun A.B."/>
            <person name="Young C.C."/>
            <person name="Chen W.M."/>
        </authorList>
    </citation>
    <scope>NUCLEOTIDE SEQUENCE [LARGE SCALE GENOMIC DNA]</scope>
    <source>
        <strain evidence="2 3">CKOBP-6</strain>
    </source>
</reference>
<protein>
    <recommendedName>
        <fullName evidence="1">Methyltransferase type 11 domain-containing protein</fullName>
    </recommendedName>
</protein>
<keyword evidence="3" id="KW-1185">Reference proteome</keyword>
<dbReference type="Gene3D" id="3.40.50.150">
    <property type="entry name" value="Vaccinia Virus protein VP39"/>
    <property type="match status" value="1"/>
</dbReference>
<dbReference type="PANTHER" id="PTHR43591">
    <property type="entry name" value="METHYLTRANSFERASE"/>
    <property type="match status" value="1"/>
</dbReference>
<dbReference type="CDD" id="cd02440">
    <property type="entry name" value="AdoMet_MTases"/>
    <property type="match status" value="1"/>
</dbReference>
<proteinExistence type="predicted"/>